<evidence type="ECO:0000313" key="2">
    <source>
        <dbReference type="Proteomes" id="UP000501534"/>
    </source>
</evidence>
<dbReference type="EMBL" id="CP053069">
    <property type="protein sequence ID" value="QJR09526.1"/>
    <property type="molecule type" value="Genomic_DNA"/>
</dbReference>
<proteinExistence type="predicted"/>
<keyword evidence="2" id="KW-1185">Reference proteome</keyword>
<organism evidence="1 2">
    <name type="scientific">Usitatibacter rugosus</name>
    <dbReference type="NCBI Taxonomy" id="2732067"/>
    <lineage>
        <taxon>Bacteria</taxon>
        <taxon>Pseudomonadati</taxon>
        <taxon>Pseudomonadota</taxon>
        <taxon>Betaproteobacteria</taxon>
        <taxon>Nitrosomonadales</taxon>
        <taxon>Usitatibacteraceae</taxon>
        <taxon>Usitatibacter</taxon>
    </lineage>
</organism>
<dbReference type="RefSeq" id="WP_171089303.1">
    <property type="nucleotide sequence ID" value="NZ_CP053069.1"/>
</dbReference>
<dbReference type="KEGG" id="uru:DSM104443_00575"/>
<reference evidence="1 2" key="1">
    <citation type="submission" date="2020-04" db="EMBL/GenBank/DDBJ databases">
        <title>Usitatibacter rugosus gen. nov., sp. nov. and Usitatibacter palustris sp. nov., novel members of Usitatibacteraceae fam. nov. within the order Nitrosomonadales isolated from soil.</title>
        <authorList>
            <person name="Huber K.J."/>
            <person name="Neumann-Schaal M."/>
            <person name="Geppert A."/>
            <person name="Luckner M."/>
            <person name="Wanner G."/>
            <person name="Overmann J."/>
        </authorList>
    </citation>
    <scope>NUCLEOTIDE SEQUENCE [LARGE SCALE GENOMIC DNA]</scope>
    <source>
        <strain evidence="1 2">0125_3</strain>
    </source>
</reference>
<name>A0A6M4GR23_9PROT</name>
<accession>A0A6M4GR23</accession>
<dbReference type="Proteomes" id="UP000501534">
    <property type="component" value="Chromosome"/>
</dbReference>
<protein>
    <submittedName>
        <fullName evidence="1">Uncharacterized protein</fullName>
    </submittedName>
</protein>
<gene>
    <name evidence="1" type="ORF">DSM104443_00575</name>
</gene>
<sequence length="268" mass="28277">MALLPELAESAASGEKARIYAEMRRLGAVPMVALIFRHLATLPGGLEWTWGAIGPAWKSGRLQETAWKIAGETPLDPIAAFPREALTALGVDDAAIEEIRIVARAYNLANPVNLLTVTCLSRVLGGAKASVALDACAWSPPVAPGPLVAMTAPADLSPEVSALLELVAAPGSANGPRVVQSLYRHFGHRPQFLALLVTCLLPRFRDGSIDRGVATIRAAMSRAADAIVPTMDAPPAPDPGIGAAFERFGFVIPQMIVVGRLLEEAIRN</sequence>
<dbReference type="AlphaFoldDB" id="A0A6M4GR23"/>
<evidence type="ECO:0000313" key="1">
    <source>
        <dbReference type="EMBL" id="QJR09526.1"/>
    </source>
</evidence>